<sequence length="191" mass="22382">MTFCNSNNNTRFTTRYQYDWKNYKKPKDMCSSALSMGYSQTTQDLVKALMDEAKLSVRLQEGVTKCMKDGRSLFCANLQEHNLSRYKRNKNPVIRTPKDCLRNTISCGLRSRKSIEESGAYEREKFKPSPSLVLNEIMERRKFLEDMKQLGHEKYYSDMIQFQISQKIKELEAIDQKRMKELGNIMSKGSL</sequence>
<dbReference type="InterPro" id="IPR007914">
    <property type="entry name" value="UPF0193"/>
</dbReference>
<proteinExistence type="predicted"/>
<gene>
    <name evidence="2" type="primary">LOC106458156</name>
</gene>
<dbReference type="RefSeq" id="XP_013773072.1">
    <property type="nucleotide sequence ID" value="XM_013917618.2"/>
</dbReference>
<evidence type="ECO:0000313" key="1">
    <source>
        <dbReference type="Proteomes" id="UP000694941"/>
    </source>
</evidence>
<dbReference type="Pfam" id="PF05250">
    <property type="entry name" value="UPF0193"/>
    <property type="match status" value="2"/>
</dbReference>
<accession>A0ABM1B1T9</accession>
<dbReference type="GeneID" id="106458156"/>
<dbReference type="PANTHER" id="PTHR28348">
    <property type="entry name" value="UPF0193 PROTEIN EVG1"/>
    <property type="match status" value="1"/>
</dbReference>
<name>A0ABM1B1T9_LIMPO</name>
<keyword evidence="1" id="KW-1185">Reference proteome</keyword>
<protein>
    <submittedName>
        <fullName evidence="2">UPF0193 protein EVG1-like isoform X2</fullName>
    </submittedName>
</protein>
<evidence type="ECO:0000313" key="2">
    <source>
        <dbReference type="RefSeq" id="XP_013773072.1"/>
    </source>
</evidence>
<organism evidence="1 2">
    <name type="scientific">Limulus polyphemus</name>
    <name type="common">Atlantic horseshoe crab</name>
    <dbReference type="NCBI Taxonomy" id="6850"/>
    <lineage>
        <taxon>Eukaryota</taxon>
        <taxon>Metazoa</taxon>
        <taxon>Ecdysozoa</taxon>
        <taxon>Arthropoda</taxon>
        <taxon>Chelicerata</taxon>
        <taxon>Merostomata</taxon>
        <taxon>Xiphosura</taxon>
        <taxon>Limulidae</taxon>
        <taxon>Limulus</taxon>
    </lineage>
</organism>
<dbReference type="Proteomes" id="UP000694941">
    <property type="component" value="Unplaced"/>
</dbReference>
<reference evidence="2" key="1">
    <citation type="submission" date="2025-08" db="UniProtKB">
        <authorList>
            <consortium name="RefSeq"/>
        </authorList>
    </citation>
    <scope>IDENTIFICATION</scope>
    <source>
        <tissue evidence="2">Muscle</tissue>
    </source>
</reference>
<dbReference type="PANTHER" id="PTHR28348:SF1">
    <property type="entry name" value="UPF0193 PROTEIN EVG1"/>
    <property type="match status" value="1"/>
</dbReference>